<dbReference type="InterPro" id="IPR016024">
    <property type="entry name" value="ARM-type_fold"/>
</dbReference>
<organism evidence="1 2">
    <name type="scientific">Nocardia stercoris</name>
    <dbReference type="NCBI Taxonomy" id="2483361"/>
    <lineage>
        <taxon>Bacteria</taxon>
        <taxon>Bacillati</taxon>
        <taxon>Actinomycetota</taxon>
        <taxon>Actinomycetes</taxon>
        <taxon>Mycobacteriales</taxon>
        <taxon>Nocardiaceae</taxon>
        <taxon>Nocardia</taxon>
    </lineage>
</organism>
<accession>A0A3M2KRD6</accession>
<comment type="caution">
    <text evidence="1">The sequence shown here is derived from an EMBL/GenBank/DDBJ whole genome shotgun (WGS) entry which is preliminary data.</text>
</comment>
<dbReference type="SUPFAM" id="SSF48371">
    <property type="entry name" value="ARM repeat"/>
    <property type="match status" value="1"/>
</dbReference>
<reference evidence="1 2" key="1">
    <citation type="submission" date="2018-10" db="EMBL/GenBank/DDBJ databases">
        <title>Isolation from cow dung.</title>
        <authorList>
            <person name="Ling L."/>
        </authorList>
    </citation>
    <scope>NUCLEOTIDE SEQUENCE [LARGE SCALE GENOMIC DNA]</scope>
    <source>
        <strain evidence="1 2">NEAU-LL90</strain>
    </source>
</reference>
<evidence type="ECO:0000313" key="1">
    <source>
        <dbReference type="EMBL" id="RMI28029.1"/>
    </source>
</evidence>
<dbReference type="Gene3D" id="1.25.10.10">
    <property type="entry name" value="Leucine-rich Repeat Variant"/>
    <property type="match status" value="1"/>
</dbReference>
<dbReference type="InterPro" id="IPR011989">
    <property type="entry name" value="ARM-like"/>
</dbReference>
<sequence>MSNIAAVRESGPADPSPGPRARLVLCCPIATACPPVSGSGAWARFPGADSWIRRLPLRFRYRIGEYPGHEYTEGRIRPGPLTARESAQSPTDLVESWLATALKSSSGEGYGSARSGIFEALRSDPTHPIAEHLLALVEHPDPGVRSIVLQLLADLAPLNSRRSALVEAAESCFTDSDMQVRRRAVWLVAAADHDRARHLLLVCSSDCEPVVRLALVEAVIGTRCPHQECPCQVLVQTLMKDSDPAVRLRAGLAFARSASAAELVPTEAALVQDLVAAGARLAGPGSRLRWSAGELWASALVVQDRESDCYRWVAQLLARPEPVCRHAAVEMAHQAIRRWRAAASRLSCPLAAALGDDVAEVGSAAAAVICASLELTGAHADELAELLEVPRFREVVSMALGRIGDRRIHRPPVTESEALAALRREVESGHRECAVDRTGGCSLGQAVTVLIRSFPLSPALRAPR</sequence>
<dbReference type="Proteomes" id="UP000279275">
    <property type="component" value="Unassembled WGS sequence"/>
</dbReference>
<protein>
    <recommendedName>
        <fullName evidence="3">HEAT repeat domain-containing protein</fullName>
    </recommendedName>
</protein>
<evidence type="ECO:0008006" key="3">
    <source>
        <dbReference type="Google" id="ProtNLM"/>
    </source>
</evidence>
<dbReference type="AlphaFoldDB" id="A0A3M2KRD6"/>
<name>A0A3M2KRD6_9NOCA</name>
<evidence type="ECO:0000313" key="2">
    <source>
        <dbReference type="Proteomes" id="UP000279275"/>
    </source>
</evidence>
<keyword evidence="2" id="KW-1185">Reference proteome</keyword>
<proteinExistence type="predicted"/>
<dbReference type="EMBL" id="RFFH01000026">
    <property type="protein sequence ID" value="RMI28029.1"/>
    <property type="molecule type" value="Genomic_DNA"/>
</dbReference>
<gene>
    <name evidence="1" type="ORF">EBN03_31680</name>
</gene>